<evidence type="ECO:0000259" key="1">
    <source>
        <dbReference type="PROSITE" id="PS50943"/>
    </source>
</evidence>
<dbReference type="Proteomes" id="UP000726136">
    <property type="component" value="Unassembled WGS sequence"/>
</dbReference>
<evidence type="ECO:0000313" key="2">
    <source>
        <dbReference type="EMBL" id="MBF4376976.1"/>
    </source>
</evidence>
<dbReference type="CDD" id="cd00093">
    <property type="entry name" value="HTH_XRE"/>
    <property type="match status" value="1"/>
</dbReference>
<dbReference type="InterPro" id="IPR001387">
    <property type="entry name" value="Cro/C1-type_HTH"/>
</dbReference>
<dbReference type="InterPro" id="IPR010982">
    <property type="entry name" value="Lambda_DNA-bd_dom_sf"/>
</dbReference>
<accession>A0ABR9ZEU9</accession>
<dbReference type="RefSeq" id="WP_194575915.1">
    <property type="nucleotide sequence ID" value="NZ_RDOY01000652.1"/>
</dbReference>
<comment type="caution">
    <text evidence="2">The sequence shown here is derived from an EMBL/GenBank/DDBJ whole genome shotgun (WGS) entry which is preliminary data.</text>
</comment>
<evidence type="ECO:0000313" key="3">
    <source>
        <dbReference type="Proteomes" id="UP000726136"/>
    </source>
</evidence>
<proteinExistence type="predicted"/>
<dbReference type="EMBL" id="RDPI01001283">
    <property type="protein sequence ID" value="MBF4376976.1"/>
    <property type="molecule type" value="Genomic_DNA"/>
</dbReference>
<dbReference type="Gene3D" id="1.10.260.40">
    <property type="entry name" value="lambda repressor-like DNA-binding domains"/>
    <property type="match status" value="1"/>
</dbReference>
<feature type="domain" description="HTH cro/C1-type" evidence="1">
    <location>
        <begin position="18"/>
        <end position="50"/>
    </location>
</feature>
<keyword evidence="3" id="KW-1185">Reference proteome</keyword>
<feature type="non-terminal residue" evidence="2">
    <location>
        <position position="52"/>
    </location>
</feature>
<protein>
    <submittedName>
        <fullName evidence="2">XRE family transcriptional regulator</fullName>
    </submittedName>
</protein>
<dbReference type="SUPFAM" id="SSF47413">
    <property type="entry name" value="lambda repressor-like DNA-binding domains"/>
    <property type="match status" value="1"/>
</dbReference>
<sequence length="52" mass="5899">MNIIDGPNQDFALRLCDLRRKAGVTQEELANSIGTDKRSISTYENGRTFPRE</sequence>
<dbReference type="PROSITE" id="PS50943">
    <property type="entry name" value="HTH_CROC1"/>
    <property type="match status" value="1"/>
</dbReference>
<organism evidence="2 3">
    <name type="scientific">Vibrio anguillarum</name>
    <name type="common">Listonella anguillarum</name>
    <dbReference type="NCBI Taxonomy" id="55601"/>
    <lineage>
        <taxon>Bacteria</taxon>
        <taxon>Pseudomonadati</taxon>
        <taxon>Pseudomonadota</taxon>
        <taxon>Gammaproteobacteria</taxon>
        <taxon>Vibrionales</taxon>
        <taxon>Vibrionaceae</taxon>
        <taxon>Vibrio</taxon>
    </lineage>
</organism>
<name>A0ABR9ZEU9_VIBAN</name>
<reference evidence="2 3" key="1">
    <citation type="journal article" date="2021" name="PeerJ">
        <title>Analysis of 44 Vibrio anguillarum genomes reveals high genetic diversity.</title>
        <authorList>
            <person name="Hansen M.J."/>
            <person name="Dalsgaard I."/>
        </authorList>
    </citation>
    <scope>NUCLEOTIDE SEQUENCE [LARGE SCALE GENOMIC DNA]</scope>
    <source>
        <strain evidence="2 3">040915-1/1B</strain>
    </source>
</reference>
<gene>
    <name evidence="2" type="ORF">EAY46_28795</name>
</gene>
<dbReference type="Pfam" id="PF13560">
    <property type="entry name" value="HTH_31"/>
    <property type="match status" value="1"/>
</dbReference>